<evidence type="ECO:0000256" key="1">
    <source>
        <dbReference type="SAM" id="MobiDB-lite"/>
    </source>
</evidence>
<dbReference type="AlphaFoldDB" id="A0A401UUZ7"/>
<evidence type="ECO:0000313" key="2">
    <source>
        <dbReference type="EMBL" id="GCD18505.1"/>
    </source>
</evidence>
<sequence>MPRGGQLEARRGADGRGWGHRARSSIALPGADVTAARGVRDEIAGRHRRVGGMSWMGPRPACGSSGEVQDRTVRWVVAAAHQRHEWTLTGLSCKPIGARDEVLFHVKRGT</sequence>
<dbReference type="EMBL" id="BHYL01000006">
    <property type="protein sequence ID" value="GCD18505.1"/>
    <property type="molecule type" value="Genomic_DNA"/>
</dbReference>
<protein>
    <submittedName>
        <fullName evidence="2">Uncharacterized protein</fullName>
    </submittedName>
</protein>
<comment type="caution">
    <text evidence="2">The sequence shown here is derived from an EMBL/GenBank/DDBJ whole genome shotgun (WGS) entry which is preliminary data.</text>
</comment>
<dbReference type="Proteomes" id="UP000288246">
    <property type="component" value="Unassembled WGS sequence"/>
</dbReference>
<accession>A0A401UUZ7</accession>
<reference evidence="2 3" key="1">
    <citation type="submission" date="2018-11" db="EMBL/GenBank/DDBJ databases">
        <title>Draft genome sequence of Cellulomonas takizawaensis strain TKZ-21.</title>
        <authorList>
            <person name="Yamamura H."/>
            <person name="Hayashi T."/>
            <person name="Hamada M."/>
            <person name="Serisawa Y."/>
            <person name="Matsuyama K."/>
            <person name="Nakagawa Y."/>
            <person name="Otoguro M."/>
            <person name="Yanagida F."/>
            <person name="Hayakawa M."/>
        </authorList>
    </citation>
    <scope>NUCLEOTIDE SEQUENCE [LARGE SCALE GENOMIC DNA]</scope>
    <source>
        <strain evidence="2 3">TKZ-21</strain>
    </source>
</reference>
<evidence type="ECO:0000313" key="3">
    <source>
        <dbReference type="Proteomes" id="UP000288246"/>
    </source>
</evidence>
<keyword evidence="3" id="KW-1185">Reference proteome</keyword>
<gene>
    <name evidence="2" type="ORF">CTKZ_00670</name>
</gene>
<name>A0A401UUZ7_9CELL</name>
<organism evidence="2 3">
    <name type="scientific">Cellulomonas algicola</name>
    <dbReference type="NCBI Taxonomy" id="2071633"/>
    <lineage>
        <taxon>Bacteria</taxon>
        <taxon>Bacillati</taxon>
        <taxon>Actinomycetota</taxon>
        <taxon>Actinomycetes</taxon>
        <taxon>Micrococcales</taxon>
        <taxon>Cellulomonadaceae</taxon>
        <taxon>Cellulomonas</taxon>
    </lineage>
</organism>
<feature type="region of interest" description="Disordered" evidence="1">
    <location>
        <begin position="1"/>
        <end position="22"/>
    </location>
</feature>
<proteinExistence type="predicted"/>